<dbReference type="FunFam" id="2.60.40.2310:FF:000001">
    <property type="entry name" value="Subtilisin-like protease SBT1.5"/>
    <property type="match status" value="1"/>
</dbReference>
<evidence type="ECO:0000256" key="7">
    <source>
        <dbReference type="PROSITE-ProRule" id="PRU01240"/>
    </source>
</evidence>
<reference evidence="12" key="1">
    <citation type="submission" date="2013-06" db="EMBL/GenBank/DDBJ databases">
        <authorList>
            <person name="Zhao Q."/>
        </authorList>
    </citation>
    <scope>NUCLEOTIDE SEQUENCE</scope>
    <source>
        <strain evidence="12">cv. W1943</strain>
    </source>
</reference>
<dbReference type="InterPro" id="IPR037045">
    <property type="entry name" value="S8pro/Inhibitor_I9_sf"/>
</dbReference>
<dbReference type="GO" id="GO:0006508">
    <property type="term" value="P:proteolysis"/>
    <property type="evidence" value="ECO:0007669"/>
    <property type="project" value="UniProtKB-KW"/>
</dbReference>
<protein>
    <recommendedName>
        <fullName evidence="13">Subtilisin-like protease</fullName>
    </recommendedName>
</protein>
<sequence>MHTSRSWDFLGMDYRQPNGLLAKAKYGDGTIIGVIDTGVTPESASFADTGYDPPPKKWKGICQVGPSFEAISCNRKFIGARWYIDDEILSSISDNEVLSPRDVEGHGTHTASTAGGNIIHNVSFLGLAAGTVRGGAPRARLAIYKACWSGYGCSGATVLKAMDDAVYDGVDVLSLSIGGTKEDVGTLHVVANGISVVYAGGNDGPIAQTVENQSPWLVTVAATTIDRSLPVVITLGNGEKLVAQSFVLLETASQFSEIQKYTDEDTVKGKIAFCFMGEMLNNKQQTSYPDVTTAVAAKGGRAVILPLFYTETILQDDPIITDLDIPFIFFKPDIAAPGVSILAAAQIPYYKGVSYHFDSGTSMACPHVAGIIAGVALWGRATAPQPMGWWWAAGGAREIEIGRRRGDRNALTYDNNGMPIQANGRVQKIADPFDYGAGFVNPVMAADPGLIYDITASDYLKFFNCMGGLGSGDNCTTAKGSLTDLNLPSIAIPNLRTFQAMTRTVTNVGQVNAVYKAFFQAPAGVEMAVEPPVLVFNKNRRVQSFRVTFKATRKVQGDYRFGSLAWHDGGSHWVRIPIAVRIRRHDDADVVTGSHHDMLASVLGSKEVALESIVYSYRHSFSGFAARLTEAQASTIRDVISVRENQIHRLHTSRSWDFLGMDYRQPNGLLAKAKYGEDIIIGVIDTGITPESPSFADDGYGPPPSKWKGVCQVGPSFKAKSCNRKLIGARWYIDDDTLRSMSKDEILSPRDVVGHGTHTASTAGGNIIHNASILGLAAGTVRGGAPRARVAMYKTCWNGVGCSAAGQLKAIDDAIHDGVDILSLSLGGPFEDPGTLHVVAKGIPVVYSAGNDGPIAQTVENSSPWLLTVAAATMDRSFPVVITLGNNDKFVAQSFAISGKTSSQFGEIQFYEREDCSAENIHNTVKGKIVFCFFGTKFDSERDYYNITKATSEKGGIGVILPKYNTDTLLGDTLLTLPIPLVAVDYEITYRIYQYIKENDGTPKVKISLTQTTIGKVSAPKVAAFSSRGPSYIYPGVLKPDIAAPGVTVLAAAPKAFMDAGIPYRFDSGTSMSCPHVSGIIAVLKSLHPQWSPAALKSAIMTTALTYDNNGMPIQANGKVPKIADPFDYGAGVVNPNMAADPGLIYDIEPSDYFKFFNCMGGLGSADNCTTVKGSLADLNLPSIAIPNLRTFQATTRTVTNVGQANARYKAFLYTPAGVEMTVDPPVLVFSKEKKVQSFKVTIKATGRPIQGDYSFGSLVWHDGGIHWVRIPIAVRIVIEEIYSKIS</sequence>
<keyword evidence="2 7" id="KW-0645">Protease</keyword>
<keyword evidence="12" id="KW-1185">Reference proteome</keyword>
<dbReference type="Proteomes" id="UP000008022">
    <property type="component" value="Unassembled WGS sequence"/>
</dbReference>
<dbReference type="Pfam" id="PF00082">
    <property type="entry name" value="Peptidase_S8"/>
    <property type="match status" value="2"/>
</dbReference>
<evidence type="ECO:0000256" key="1">
    <source>
        <dbReference type="ARBA" id="ARBA00011073"/>
    </source>
</evidence>
<dbReference type="CDD" id="cd02120">
    <property type="entry name" value="PA_subtilisin_like"/>
    <property type="match status" value="2"/>
</dbReference>
<feature type="active site" description="Charge relay system" evidence="7">
    <location>
        <position position="106"/>
    </location>
</feature>
<feature type="active site" description="Charge relay system" evidence="7">
    <location>
        <position position="36"/>
    </location>
</feature>
<dbReference type="InterPro" id="IPR015500">
    <property type="entry name" value="Peptidase_S8_subtilisin-rel"/>
</dbReference>
<evidence type="ECO:0000256" key="5">
    <source>
        <dbReference type="ARBA" id="ARBA00022825"/>
    </source>
</evidence>
<dbReference type="Gene3D" id="3.30.70.80">
    <property type="entry name" value="Peptidase S8 propeptide/proteinase inhibitor I9"/>
    <property type="match status" value="1"/>
</dbReference>
<dbReference type="InterPro" id="IPR010259">
    <property type="entry name" value="S8pro/Inhibitor_I9"/>
</dbReference>
<evidence type="ECO:0000259" key="8">
    <source>
        <dbReference type="Pfam" id="PF00082"/>
    </source>
</evidence>
<evidence type="ECO:0000259" key="10">
    <source>
        <dbReference type="Pfam" id="PF17766"/>
    </source>
</evidence>
<dbReference type="InterPro" id="IPR041469">
    <property type="entry name" value="Subtilisin-like_FN3"/>
</dbReference>
<evidence type="ECO:0008006" key="13">
    <source>
        <dbReference type="Google" id="ProtNLM"/>
    </source>
</evidence>
<dbReference type="Pfam" id="PF05922">
    <property type="entry name" value="Inhibitor_I9"/>
    <property type="match status" value="1"/>
</dbReference>
<dbReference type="Gene3D" id="2.60.40.2310">
    <property type="match status" value="2"/>
</dbReference>
<evidence type="ECO:0000256" key="6">
    <source>
        <dbReference type="PIRSR" id="PIRSR615500-1"/>
    </source>
</evidence>
<dbReference type="Gene3D" id="3.50.30.30">
    <property type="match status" value="2"/>
</dbReference>
<dbReference type="eggNOG" id="ENOG502R8FD">
    <property type="taxonomic scope" value="Eukaryota"/>
</dbReference>
<dbReference type="CDD" id="cd04852">
    <property type="entry name" value="Peptidases_S8_3"/>
    <property type="match status" value="2"/>
</dbReference>
<dbReference type="InterPro" id="IPR034197">
    <property type="entry name" value="Peptidases_S8_3"/>
</dbReference>
<keyword evidence="3" id="KW-0732">Signal</keyword>
<feature type="active site" description="Charge relay system" evidence="6 7">
    <location>
        <position position="685"/>
    </location>
</feature>
<dbReference type="Gene3D" id="3.40.50.200">
    <property type="entry name" value="Peptidase S8/S53 domain"/>
    <property type="match status" value="3"/>
</dbReference>
<dbReference type="STRING" id="4529.A0A0E0P4N9"/>
<evidence type="ECO:0000313" key="11">
    <source>
        <dbReference type="EnsemblPlants" id="ORUFI04G01130.1"/>
    </source>
</evidence>
<dbReference type="EnsemblPlants" id="ORUFI04G01130.1">
    <property type="protein sequence ID" value="ORUFI04G01130.1"/>
    <property type="gene ID" value="ORUFI04G01130"/>
</dbReference>
<evidence type="ECO:0000256" key="3">
    <source>
        <dbReference type="ARBA" id="ARBA00022729"/>
    </source>
</evidence>
<dbReference type="Gramene" id="ORUFI04G01130.1">
    <property type="protein sequence ID" value="ORUFI04G01130.1"/>
    <property type="gene ID" value="ORUFI04G01130"/>
</dbReference>
<evidence type="ECO:0000256" key="4">
    <source>
        <dbReference type="ARBA" id="ARBA00022801"/>
    </source>
</evidence>
<feature type="active site" description="Charge relay system" evidence="6 7">
    <location>
        <position position="755"/>
    </location>
</feature>
<keyword evidence="5 7" id="KW-0720">Serine protease</keyword>
<dbReference type="PROSITE" id="PS00138">
    <property type="entry name" value="SUBTILASE_SER"/>
    <property type="match status" value="2"/>
</dbReference>
<dbReference type="PROSITE" id="PS51892">
    <property type="entry name" value="SUBTILASE"/>
    <property type="match status" value="2"/>
</dbReference>
<dbReference type="SUPFAM" id="SSF52743">
    <property type="entry name" value="Subtilisin-like"/>
    <property type="match status" value="2"/>
</dbReference>
<proteinExistence type="inferred from homology"/>
<dbReference type="InterPro" id="IPR000209">
    <property type="entry name" value="Peptidase_S8/S53_dom"/>
</dbReference>
<accession>A0A0E0P4N9</accession>
<organism evidence="11 12">
    <name type="scientific">Oryza rufipogon</name>
    <name type="common">Brownbeard rice</name>
    <name type="synonym">Asian wild rice</name>
    <dbReference type="NCBI Taxonomy" id="4529"/>
    <lineage>
        <taxon>Eukaryota</taxon>
        <taxon>Viridiplantae</taxon>
        <taxon>Streptophyta</taxon>
        <taxon>Embryophyta</taxon>
        <taxon>Tracheophyta</taxon>
        <taxon>Spermatophyta</taxon>
        <taxon>Magnoliopsida</taxon>
        <taxon>Liliopsida</taxon>
        <taxon>Poales</taxon>
        <taxon>Poaceae</taxon>
        <taxon>BOP clade</taxon>
        <taxon>Oryzoideae</taxon>
        <taxon>Oryzeae</taxon>
        <taxon>Oryzinae</taxon>
        <taxon>Oryza</taxon>
    </lineage>
</organism>
<feature type="domain" description="Subtilisin-like protease fibronectin type-III" evidence="10">
    <location>
        <begin position="1178"/>
        <end position="1275"/>
    </location>
</feature>
<dbReference type="InterPro" id="IPR036852">
    <property type="entry name" value="Peptidase_S8/S53_dom_sf"/>
</dbReference>
<comment type="similarity">
    <text evidence="1 7">Belongs to the peptidase S8 family.</text>
</comment>
<dbReference type="OMA" id="GDKNAPM"/>
<evidence type="ECO:0000313" key="12">
    <source>
        <dbReference type="Proteomes" id="UP000008022"/>
    </source>
</evidence>
<feature type="active site" description="Charge relay system" evidence="7">
    <location>
        <position position="362"/>
    </location>
</feature>
<reference evidence="11" key="2">
    <citation type="submission" date="2015-06" db="UniProtKB">
        <authorList>
            <consortium name="EnsemblPlants"/>
        </authorList>
    </citation>
    <scope>IDENTIFICATION</scope>
</reference>
<feature type="domain" description="Peptidase S8/S53" evidence="8">
    <location>
        <begin position="27"/>
        <end position="374"/>
    </location>
</feature>
<dbReference type="InterPro" id="IPR045051">
    <property type="entry name" value="SBT"/>
</dbReference>
<feature type="domain" description="Inhibitor I9" evidence="9">
    <location>
        <begin position="585"/>
        <end position="651"/>
    </location>
</feature>
<keyword evidence="4 7" id="KW-0378">Hydrolase</keyword>
<dbReference type="FunFam" id="3.40.50.200:FF:000006">
    <property type="entry name" value="Subtilisin-like protease SBT1.5"/>
    <property type="match status" value="2"/>
</dbReference>
<dbReference type="InterPro" id="IPR023828">
    <property type="entry name" value="Peptidase_S8_Ser-AS"/>
</dbReference>
<evidence type="ECO:0000259" key="9">
    <source>
        <dbReference type="Pfam" id="PF05922"/>
    </source>
</evidence>
<dbReference type="GO" id="GO:0004252">
    <property type="term" value="F:serine-type endopeptidase activity"/>
    <property type="evidence" value="ECO:0007669"/>
    <property type="project" value="UniProtKB-UniRule"/>
</dbReference>
<feature type="active site" description="Charge relay system" evidence="6 7">
    <location>
        <position position="1071"/>
    </location>
</feature>
<feature type="domain" description="Peptidase S8/S53" evidence="8">
    <location>
        <begin position="676"/>
        <end position="1111"/>
    </location>
</feature>
<dbReference type="PRINTS" id="PR00723">
    <property type="entry name" value="SUBTILISIN"/>
</dbReference>
<name>A0A0E0P4N9_ORYRU</name>
<dbReference type="Pfam" id="PF17766">
    <property type="entry name" value="fn3_6"/>
    <property type="match status" value="2"/>
</dbReference>
<dbReference type="PANTHER" id="PTHR10795">
    <property type="entry name" value="PROPROTEIN CONVERTASE SUBTILISIN/KEXIN"/>
    <property type="match status" value="1"/>
</dbReference>
<evidence type="ECO:0000256" key="2">
    <source>
        <dbReference type="ARBA" id="ARBA00022670"/>
    </source>
</evidence>
<feature type="domain" description="Subtilisin-like protease fibronectin type-III" evidence="10">
    <location>
        <begin position="484"/>
        <end position="580"/>
    </location>
</feature>